<dbReference type="AlphaFoldDB" id="D6U7L9"/>
<accession>D6U7L9</accession>
<dbReference type="EMBL" id="ADVG01000005">
    <property type="protein sequence ID" value="EFH79880.1"/>
    <property type="molecule type" value="Genomic_DNA"/>
</dbReference>
<dbReference type="InParanoid" id="D6U7L9"/>
<keyword evidence="2" id="KW-1185">Reference proteome</keyword>
<protein>
    <submittedName>
        <fullName evidence="1">Uncharacterized protein</fullName>
    </submittedName>
</protein>
<sequence>MKALSLVTNPPKSEWAWPIALERHDQNPALTDGNVKRWRLSLTSTDKEGRT</sequence>
<proteinExistence type="predicted"/>
<reference evidence="1 2" key="1">
    <citation type="journal article" date="2011" name="Stand. Genomic Sci.">
        <title>Non-contiguous finished genome sequence and contextual data of the filamentous soil bacterium Ktedonobacter racemifer type strain (SOSP1-21).</title>
        <authorList>
            <person name="Chang Y.J."/>
            <person name="Land M."/>
            <person name="Hauser L."/>
            <person name="Chertkov O."/>
            <person name="Del Rio T.G."/>
            <person name="Nolan M."/>
            <person name="Copeland A."/>
            <person name="Tice H."/>
            <person name="Cheng J.F."/>
            <person name="Lucas S."/>
            <person name="Han C."/>
            <person name="Goodwin L."/>
            <person name="Pitluck S."/>
            <person name="Ivanova N."/>
            <person name="Ovchinikova G."/>
            <person name="Pati A."/>
            <person name="Chen A."/>
            <person name="Palaniappan K."/>
            <person name="Mavromatis K."/>
            <person name="Liolios K."/>
            <person name="Brettin T."/>
            <person name="Fiebig A."/>
            <person name="Rohde M."/>
            <person name="Abt B."/>
            <person name="Goker M."/>
            <person name="Detter J.C."/>
            <person name="Woyke T."/>
            <person name="Bristow J."/>
            <person name="Eisen J.A."/>
            <person name="Markowitz V."/>
            <person name="Hugenholtz P."/>
            <person name="Kyrpides N.C."/>
            <person name="Klenk H.P."/>
            <person name="Lapidus A."/>
        </authorList>
    </citation>
    <scope>NUCLEOTIDE SEQUENCE [LARGE SCALE GENOMIC DNA]</scope>
    <source>
        <strain evidence="2">DSM 44963</strain>
    </source>
</reference>
<evidence type="ECO:0000313" key="1">
    <source>
        <dbReference type="EMBL" id="EFH79880.1"/>
    </source>
</evidence>
<organism evidence="1 2">
    <name type="scientific">Ktedonobacter racemifer DSM 44963</name>
    <dbReference type="NCBI Taxonomy" id="485913"/>
    <lineage>
        <taxon>Bacteria</taxon>
        <taxon>Bacillati</taxon>
        <taxon>Chloroflexota</taxon>
        <taxon>Ktedonobacteria</taxon>
        <taxon>Ktedonobacterales</taxon>
        <taxon>Ktedonobacteraceae</taxon>
        <taxon>Ktedonobacter</taxon>
    </lineage>
</organism>
<gene>
    <name evidence="1" type="ORF">Krac_0402</name>
</gene>
<dbReference type="Proteomes" id="UP000004508">
    <property type="component" value="Unassembled WGS sequence"/>
</dbReference>
<comment type="caution">
    <text evidence="1">The sequence shown here is derived from an EMBL/GenBank/DDBJ whole genome shotgun (WGS) entry which is preliminary data.</text>
</comment>
<evidence type="ECO:0000313" key="2">
    <source>
        <dbReference type="Proteomes" id="UP000004508"/>
    </source>
</evidence>
<name>D6U7L9_KTERA</name>